<evidence type="ECO:0000256" key="2">
    <source>
        <dbReference type="ARBA" id="ARBA00010072"/>
    </source>
</evidence>
<proteinExistence type="inferred from homology"/>
<evidence type="ECO:0000256" key="5">
    <source>
        <dbReference type="ARBA" id="ARBA00022692"/>
    </source>
</evidence>
<evidence type="ECO:0000256" key="4">
    <source>
        <dbReference type="ARBA" id="ARBA00022475"/>
    </source>
</evidence>
<feature type="transmembrane region" description="Helical" evidence="9">
    <location>
        <begin position="67"/>
        <end position="86"/>
    </location>
</feature>
<feature type="transmembrane region" description="Helical" evidence="9">
    <location>
        <begin position="26"/>
        <end position="46"/>
    </location>
</feature>
<dbReference type="GO" id="GO:0015184">
    <property type="term" value="F:L-cystine transmembrane transporter activity"/>
    <property type="evidence" value="ECO:0007669"/>
    <property type="project" value="TreeGrafter"/>
</dbReference>
<feature type="transmembrane region" description="Helical" evidence="9">
    <location>
        <begin position="92"/>
        <end position="113"/>
    </location>
</feature>
<organism evidence="11 12">
    <name type="scientific">Gluconacetobacter asukensis</name>
    <dbReference type="NCBI Taxonomy" id="1017181"/>
    <lineage>
        <taxon>Bacteria</taxon>
        <taxon>Pseudomonadati</taxon>
        <taxon>Pseudomonadota</taxon>
        <taxon>Alphaproteobacteria</taxon>
        <taxon>Acetobacterales</taxon>
        <taxon>Acetobacteraceae</taxon>
        <taxon>Gluconacetobacter</taxon>
    </lineage>
</organism>
<keyword evidence="7 9" id="KW-1133">Transmembrane helix</keyword>
<keyword evidence="5 9" id="KW-0812">Transmembrane</keyword>
<dbReference type="InterPro" id="IPR010065">
    <property type="entry name" value="AA_ABC_transptr_permease_3TM"/>
</dbReference>
<name>A0A7W4P131_9PROT</name>
<evidence type="ECO:0000256" key="8">
    <source>
        <dbReference type="ARBA" id="ARBA00023136"/>
    </source>
</evidence>
<protein>
    <submittedName>
        <fullName evidence="11">Amino acid ABC transporter permease</fullName>
    </submittedName>
</protein>
<evidence type="ECO:0000313" key="12">
    <source>
        <dbReference type="Proteomes" id="UP000577891"/>
    </source>
</evidence>
<feature type="transmembrane region" description="Helical" evidence="9">
    <location>
        <begin position="188"/>
        <end position="208"/>
    </location>
</feature>
<dbReference type="InterPro" id="IPR035906">
    <property type="entry name" value="MetI-like_sf"/>
</dbReference>
<keyword evidence="8 9" id="KW-0472">Membrane</keyword>
<dbReference type="AlphaFoldDB" id="A0A7W4P131"/>
<evidence type="ECO:0000256" key="6">
    <source>
        <dbReference type="ARBA" id="ARBA00022970"/>
    </source>
</evidence>
<accession>A0A7W4P131</accession>
<keyword evidence="6" id="KW-0029">Amino-acid transport</keyword>
<comment type="similarity">
    <text evidence="2">Belongs to the binding-protein-dependent transport system permease family. HisMQ subfamily.</text>
</comment>
<dbReference type="PANTHER" id="PTHR30614">
    <property type="entry name" value="MEMBRANE COMPONENT OF AMINO ACID ABC TRANSPORTER"/>
    <property type="match status" value="1"/>
</dbReference>
<comment type="caution">
    <text evidence="11">The sequence shown here is derived from an EMBL/GenBank/DDBJ whole genome shotgun (WGS) entry which is preliminary data.</text>
</comment>
<dbReference type="Pfam" id="PF00528">
    <property type="entry name" value="BPD_transp_1"/>
    <property type="match status" value="1"/>
</dbReference>
<dbReference type="EMBL" id="JABEQE010000019">
    <property type="protein sequence ID" value="MBB2173726.1"/>
    <property type="molecule type" value="Genomic_DNA"/>
</dbReference>
<dbReference type="CDD" id="cd06261">
    <property type="entry name" value="TM_PBP2"/>
    <property type="match status" value="1"/>
</dbReference>
<dbReference type="PROSITE" id="PS50928">
    <property type="entry name" value="ABC_TM1"/>
    <property type="match status" value="1"/>
</dbReference>
<dbReference type="InterPro" id="IPR000515">
    <property type="entry name" value="MetI-like"/>
</dbReference>
<dbReference type="Gene3D" id="1.10.3720.10">
    <property type="entry name" value="MetI-like"/>
    <property type="match status" value="1"/>
</dbReference>
<evidence type="ECO:0000259" key="10">
    <source>
        <dbReference type="PROSITE" id="PS50928"/>
    </source>
</evidence>
<dbReference type="NCBIfam" id="TIGR01726">
    <property type="entry name" value="HEQRo_perm_3TM"/>
    <property type="match status" value="1"/>
</dbReference>
<feature type="transmembrane region" description="Helical" evidence="9">
    <location>
        <begin position="148"/>
        <end position="168"/>
    </location>
</feature>
<evidence type="ECO:0000313" key="11">
    <source>
        <dbReference type="EMBL" id="MBB2173726.1"/>
    </source>
</evidence>
<feature type="domain" description="ABC transmembrane type-1" evidence="10">
    <location>
        <begin position="22"/>
        <end position="209"/>
    </location>
</feature>
<evidence type="ECO:0000256" key="9">
    <source>
        <dbReference type="RuleBase" id="RU363032"/>
    </source>
</evidence>
<evidence type="ECO:0000256" key="3">
    <source>
        <dbReference type="ARBA" id="ARBA00022448"/>
    </source>
</evidence>
<dbReference type="PANTHER" id="PTHR30614:SF0">
    <property type="entry name" value="L-CYSTINE TRANSPORT SYSTEM PERMEASE PROTEIN TCYL"/>
    <property type="match status" value="1"/>
</dbReference>
<dbReference type="SUPFAM" id="SSF161098">
    <property type="entry name" value="MetI-like"/>
    <property type="match status" value="1"/>
</dbReference>
<dbReference type="InterPro" id="IPR043429">
    <property type="entry name" value="ArtM/GltK/GlnP/TcyL/YhdX-like"/>
</dbReference>
<keyword evidence="12" id="KW-1185">Reference proteome</keyword>
<keyword evidence="3 9" id="KW-0813">Transport</keyword>
<gene>
    <name evidence="11" type="ORF">HLH35_16660</name>
</gene>
<dbReference type="RefSeq" id="WP_182980211.1">
    <property type="nucleotide sequence ID" value="NZ_BAABGB010000054.1"/>
</dbReference>
<sequence>MHYTAAWQQLHWSDALYVLVASLRTLQLTFMSVLLGTLLGIPLGVLRALSPVVRVLSSPLVDVVRSVPMIIQLIILDTCLSISGWPLSAFQLGTLALGAWMTMVTAEIVRGAYEAVAPGLRRVARSLGMSSWQELRVVSLPLALRGGFPAWVGAALCLVKDSALVGIFGYVELTKAGQILNARTHHTFLVLGGIGATYFFICHVITFCTRRIERRMAE</sequence>
<dbReference type="Proteomes" id="UP000577891">
    <property type="component" value="Unassembled WGS sequence"/>
</dbReference>
<keyword evidence="4" id="KW-1003">Cell membrane</keyword>
<dbReference type="GO" id="GO:0043190">
    <property type="term" value="C:ATP-binding cassette (ABC) transporter complex"/>
    <property type="evidence" value="ECO:0007669"/>
    <property type="project" value="InterPro"/>
</dbReference>
<comment type="subcellular location">
    <subcellularLocation>
        <location evidence="1">Cell inner membrane</location>
        <topology evidence="1">Multi-pass membrane protein</topology>
    </subcellularLocation>
    <subcellularLocation>
        <location evidence="9">Cell membrane</location>
        <topology evidence="9">Multi-pass membrane protein</topology>
    </subcellularLocation>
</comment>
<reference evidence="11 12" key="1">
    <citation type="submission" date="2020-04" db="EMBL/GenBank/DDBJ databases">
        <title>Description of novel Gluconacetobacter.</title>
        <authorList>
            <person name="Sombolestani A."/>
        </authorList>
    </citation>
    <scope>NUCLEOTIDE SEQUENCE [LARGE SCALE GENOMIC DNA]</scope>
    <source>
        <strain evidence="11 12">LMG 27724</strain>
    </source>
</reference>
<evidence type="ECO:0000256" key="7">
    <source>
        <dbReference type="ARBA" id="ARBA00022989"/>
    </source>
</evidence>
<evidence type="ECO:0000256" key="1">
    <source>
        <dbReference type="ARBA" id="ARBA00004429"/>
    </source>
</evidence>